<name>A0AAV1AKG8_VICFA</name>
<sequence>MGNGNQTPSSRLSCFIFLRNRTPLFFYQNATAAEPSSFFSDPLPLDERPPYRNRPPIHVVSFDLTVSNLSLCLNEQNGDFKDARFRRLSKNIDDSGMKQSDDE</sequence>
<organism evidence="1 2">
    <name type="scientific">Vicia faba</name>
    <name type="common">Broad bean</name>
    <name type="synonym">Faba vulgaris</name>
    <dbReference type="NCBI Taxonomy" id="3906"/>
    <lineage>
        <taxon>Eukaryota</taxon>
        <taxon>Viridiplantae</taxon>
        <taxon>Streptophyta</taxon>
        <taxon>Embryophyta</taxon>
        <taxon>Tracheophyta</taxon>
        <taxon>Spermatophyta</taxon>
        <taxon>Magnoliopsida</taxon>
        <taxon>eudicotyledons</taxon>
        <taxon>Gunneridae</taxon>
        <taxon>Pentapetalae</taxon>
        <taxon>rosids</taxon>
        <taxon>fabids</taxon>
        <taxon>Fabales</taxon>
        <taxon>Fabaceae</taxon>
        <taxon>Papilionoideae</taxon>
        <taxon>50 kb inversion clade</taxon>
        <taxon>NPAAA clade</taxon>
        <taxon>Hologalegina</taxon>
        <taxon>IRL clade</taxon>
        <taxon>Fabeae</taxon>
        <taxon>Vicia</taxon>
    </lineage>
</organism>
<dbReference type="Proteomes" id="UP001157006">
    <property type="component" value="Chromosome 4"/>
</dbReference>
<dbReference type="AlphaFoldDB" id="A0AAV1AKG8"/>
<protein>
    <submittedName>
        <fullName evidence="1">Uncharacterized protein</fullName>
    </submittedName>
</protein>
<evidence type="ECO:0000313" key="1">
    <source>
        <dbReference type="EMBL" id="CAI8609420.1"/>
    </source>
</evidence>
<evidence type="ECO:0000313" key="2">
    <source>
        <dbReference type="Proteomes" id="UP001157006"/>
    </source>
</evidence>
<dbReference type="EMBL" id="OX451739">
    <property type="protein sequence ID" value="CAI8609420.1"/>
    <property type="molecule type" value="Genomic_DNA"/>
</dbReference>
<proteinExistence type="predicted"/>
<keyword evidence="2" id="KW-1185">Reference proteome</keyword>
<reference evidence="1 2" key="1">
    <citation type="submission" date="2023-01" db="EMBL/GenBank/DDBJ databases">
        <authorList>
            <person name="Kreplak J."/>
        </authorList>
    </citation>
    <scope>NUCLEOTIDE SEQUENCE [LARGE SCALE GENOMIC DNA]</scope>
</reference>
<accession>A0AAV1AKG8</accession>
<gene>
    <name evidence="1" type="ORF">VFH_IV132480</name>
</gene>